<comment type="caution">
    <text evidence="1">The sequence shown here is derived from an EMBL/GenBank/DDBJ whole genome shotgun (WGS) entry which is preliminary data.</text>
</comment>
<protein>
    <submittedName>
        <fullName evidence="1">Uncharacterized protein</fullName>
    </submittedName>
</protein>
<sequence>MNPAERVMSILNLALQGVSLQRDPMDDILEDILKRKNTLEEIRNAAQENMKLRLKLRNSVKAVQDLLSERTKRLKLNEKNFQIYNPASLINIDETFEIIHRIDSTLQQEETSINSLNKHYELQDFIKSHYQIRTYSFQIKKCGEEGCKFCLPIRLPKDIFDELKFIPDPMLSTDLEHYKDFDDLYGTETKEFLPSASESTKEDIPSGIINNSNIRKLINCTICNKPRCIFSKNALNDEKKTSLEILLDNVIYICGSPIAPETHNLYKKVYIRQKIHCSSPIEAVYFSCRRLKTEIICFYCGEKNELLEPDDSLKKKFTTIYPFCQTCKSKGYNWPTRGRIKVRN</sequence>
<name>A0A2I1H447_9GLOM</name>
<evidence type="ECO:0000313" key="1">
    <source>
        <dbReference type="EMBL" id="PKY53614.1"/>
    </source>
</evidence>
<organism evidence="1 2">
    <name type="scientific">Rhizophagus irregularis</name>
    <dbReference type="NCBI Taxonomy" id="588596"/>
    <lineage>
        <taxon>Eukaryota</taxon>
        <taxon>Fungi</taxon>
        <taxon>Fungi incertae sedis</taxon>
        <taxon>Mucoromycota</taxon>
        <taxon>Glomeromycotina</taxon>
        <taxon>Glomeromycetes</taxon>
        <taxon>Glomerales</taxon>
        <taxon>Glomeraceae</taxon>
        <taxon>Rhizophagus</taxon>
    </lineage>
</organism>
<gene>
    <name evidence="1" type="ORF">RhiirA4_426147</name>
</gene>
<dbReference type="VEuPathDB" id="FungiDB:RhiirA1_476672"/>
<accession>A0A2I1H447</accession>
<dbReference type="EMBL" id="LLXI01001427">
    <property type="protein sequence ID" value="PKY53614.1"/>
    <property type="molecule type" value="Genomic_DNA"/>
</dbReference>
<proteinExistence type="predicted"/>
<evidence type="ECO:0000313" key="2">
    <source>
        <dbReference type="Proteomes" id="UP000234323"/>
    </source>
</evidence>
<dbReference type="Proteomes" id="UP000234323">
    <property type="component" value="Unassembled WGS sequence"/>
</dbReference>
<reference evidence="1 2" key="1">
    <citation type="submission" date="2015-10" db="EMBL/GenBank/DDBJ databases">
        <title>Genome analyses suggest a sexual origin of heterokaryosis in a supposedly ancient asexual fungus.</title>
        <authorList>
            <person name="Ropars J."/>
            <person name="Sedzielewska K."/>
            <person name="Noel J."/>
            <person name="Charron P."/>
            <person name="Farinelli L."/>
            <person name="Marton T."/>
            <person name="Kruger M."/>
            <person name="Pelin A."/>
            <person name="Brachmann A."/>
            <person name="Corradi N."/>
        </authorList>
    </citation>
    <scope>NUCLEOTIDE SEQUENCE [LARGE SCALE GENOMIC DNA]</scope>
    <source>
        <strain evidence="1 2">A4</strain>
    </source>
</reference>
<keyword evidence="2" id="KW-1185">Reference proteome</keyword>
<dbReference type="AlphaFoldDB" id="A0A2I1H447"/>
<dbReference type="VEuPathDB" id="FungiDB:RhiirFUN_023159"/>